<reference evidence="1" key="1">
    <citation type="submission" date="2022-11" db="UniProtKB">
        <authorList>
            <consortium name="EnsemblMetazoa"/>
        </authorList>
    </citation>
    <scope>IDENTIFICATION</scope>
</reference>
<dbReference type="Proteomes" id="UP000887567">
    <property type="component" value="Unplaced"/>
</dbReference>
<proteinExistence type="predicted"/>
<dbReference type="EnsemblMetazoa" id="XM_028659438.1">
    <property type="protein sequence ID" value="XP_028515239.1"/>
    <property type="gene ID" value="LOC114575159"/>
</dbReference>
<protein>
    <submittedName>
        <fullName evidence="1">Uncharacterized protein</fullName>
    </submittedName>
</protein>
<dbReference type="KEGG" id="epa:114575159"/>
<evidence type="ECO:0000313" key="2">
    <source>
        <dbReference type="Proteomes" id="UP000887567"/>
    </source>
</evidence>
<evidence type="ECO:0000313" key="1">
    <source>
        <dbReference type="EnsemblMetazoa" id="XP_028515239.1"/>
    </source>
</evidence>
<dbReference type="AlphaFoldDB" id="A0A913YJF9"/>
<dbReference type="GeneID" id="114575159"/>
<organism evidence="1 2">
    <name type="scientific">Exaiptasia diaphana</name>
    <name type="common">Tropical sea anemone</name>
    <name type="synonym">Aiptasia pulchella</name>
    <dbReference type="NCBI Taxonomy" id="2652724"/>
    <lineage>
        <taxon>Eukaryota</taxon>
        <taxon>Metazoa</taxon>
        <taxon>Cnidaria</taxon>
        <taxon>Anthozoa</taxon>
        <taxon>Hexacorallia</taxon>
        <taxon>Actiniaria</taxon>
        <taxon>Aiptasiidae</taxon>
        <taxon>Exaiptasia</taxon>
    </lineage>
</organism>
<dbReference type="RefSeq" id="XP_028515239.1">
    <property type="nucleotide sequence ID" value="XM_028659438.1"/>
</dbReference>
<name>A0A913YJF9_EXADI</name>
<keyword evidence="2" id="KW-1185">Reference proteome</keyword>
<accession>A0A913YJF9</accession>
<sequence>MSNKSIQTASVMKFEMASQTEYDETLENIIRDYNKMTKKEKEPVRSHNVSFKKKSVVLKSRQATVQTQTPKMVNKKVQTEPEETFVSTPLLTFQHFQFPILFRYVKGRSRLHTAS</sequence>